<comment type="caution">
    <text evidence="1">The sequence shown here is derived from an EMBL/GenBank/DDBJ whole genome shotgun (WGS) entry which is preliminary data.</text>
</comment>
<gene>
    <name evidence="1" type="ORF">IEQ34_008230</name>
</gene>
<accession>A0AAV7H6N3</accession>
<dbReference type="EMBL" id="JAGFBR010000008">
    <property type="protein sequence ID" value="KAH0463648.1"/>
    <property type="molecule type" value="Genomic_DNA"/>
</dbReference>
<reference evidence="1 2" key="1">
    <citation type="journal article" date="2021" name="Hortic Res">
        <title>Chromosome-scale assembly of the Dendrobium chrysotoxum genome enhances the understanding of orchid evolution.</title>
        <authorList>
            <person name="Zhang Y."/>
            <person name="Zhang G.Q."/>
            <person name="Zhang D."/>
            <person name="Liu X.D."/>
            <person name="Xu X.Y."/>
            <person name="Sun W.H."/>
            <person name="Yu X."/>
            <person name="Zhu X."/>
            <person name="Wang Z.W."/>
            <person name="Zhao X."/>
            <person name="Zhong W.Y."/>
            <person name="Chen H."/>
            <person name="Yin W.L."/>
            <person name="Huang T."/>
            <person name="Niu S.C."/>
            <person name="Liu Z.J."/>
        </authorList>
    </citation>
    <scope>NUCLEOTIDE SEQUENCE [LARGE SCALE GENOMIC DNA]</scope>
    <source>
        <strain evidence="1">Lindl</strain>
    </source>
</reference>
<dbReference type="AlphaFoldDB" id="A0AAV7H6N3"/>
<evidence type="ECO:0000313" key="1">
    <source>
        <dbReference type="EMBL" id="KAH0463648.1"/>
    </source>
</evidence>
<dbReference type="Proteomes" id="UP000775213">
    <property type="component" value="Unassembled WGS sequence"/>
</dbReference>
<protein>
    <submittedName>
        <fullName evidence="1">Uncharacterized protein</fullName>
    </submittedName>
</protein>
<organism evidence="1 2">
    <name type="scientific">Dendrobium chrysotoxum</name>
    <name type="common">Orchid</name>
    <dbReference type="NCBI Taxonomy" id="161865"/>
    <lineage>
        <taxon>Eukaryota</taxon>
        <taxon>Viridiplantae</taxon>
        <taxon>Streptophyta</taxon>
        <taxon>Embryophyta</taxon>
        <taxon>Tracheophyta</taxon>
        <taxon>Spermatophyta</taxon>
        <taxon>Magnoliopsida</taxon>
        <taxon>Liliopsida</taxon>
        <taxon>Asparagales</taxon>
        <taxon>Orchidaceae</taxon>
        <taxon>Epidendroideae</taxon>
        <taxon>Malaxideae</taxon>
        <taxon>Dendrobiinae</taxon>
        <taxon>Dendrobium</taxon>
    </lineage>
</organism>
<keyword evidence="2" id="KW-1185">Reference proteome</keyword>
<sequence length="91" mass="9906">MKSRLESIAIRFSIIGRIEMLSNMSDIRYRIPSKATALFSSYPHPLSSSIPVSPSSDISKGRPQILRAPSRCSVLVTQGARIWLSSGGATD</sequence>
<name>A0AAV7H6N3_DENCH</name>
<proteinExistence type="predicted"/>
<evidence type="ECO:0000313" key="2">
    <source>
        <dbReference type="Proteomes" id="UP000775213"/>
    </source>
</evidence>